<evidence type="ECO:0000313" key="4">
    <source>
        <dbReference type="Proteomes" id="UP000561326"/>
    </source>
</evidence>
<feature type="region of interest" description="Disordered" evidence="1">
    <location>
        <begin position="85"/>
        <end position="104"/>
    </location>
</feature>
<comment type="caution">
    <text evidence="3">The sequence shown here is derived from an EMBL/GenBank/DDBJ whole genome shotgun (WGS) entry which is preliminary data.</text>
</comment>
<name>A0A848D534_ANEAE</name>
<organism evidence="3 4">
    <name type="scientific">Aneurinibacillus aneurinilyticus</name>
    <name type="common">Bacillus aneurinolyticus</name>
    <dbReference type="NCBI Taxonomy" id="1391"/>
    <lineage>
        <taxon>Bacteria</taxon>
        <taxon>Bacillati</taxon>
        <taxon>Bacillota</taxon>
        <taxon>Bacilli</taxon>
        <taxon>Bacillales</taxon>
        <taxon>Paenibacillaceae</taxon>
        <taxon>Aneurinibacillus group</taxon>
        <taxon>Aneurinibacillus</taxon>
    </lineage>
</organism>
<evidence type="ECO:0000256" key="1">
    <source>
        <dbReference type="SAM" id="MobiDB-lite"/>
    </source>
</evidence>
<protein>
    <submittedName>
        <fullName evidence="3">Uncharacterized protein</fullName>
    </submittedName>
</protein>
<dbReference type="EMBL" id="JABAGO010000082">
    <property type="protein sequence ID" value="NMF01363.1"/>
    <property type="molecule type" value="Genomic_DNA"/>
</dbReference>
<sequence length="119" mass="12990">MKKVLKKVFSSVLALSFCFSIPFAANAASVSTEKQAISEKDVLFTVEVKSEEELNEFLTELSAHNKKSQELWEKALAESENMTEDIGNIGKSGMSPMSLETSTATTVIPWGEGGNLKLE</sequence>
<keyword evidence="2" id="KW-0732">Signal</keyword>
<dbReference type="AlphaFoldDB" id="A0A848D534"/>
<dbReference type="RefSeq" id="WP_168976709.1">
    <property type="nucleotide sequence ID" value="NZ_JABAGO010000082.1"/>
</dbReference>
<gene>
    <name evidence="3" type="ORF">HF838_24530</name>
</gene>
<accession>A0A848D534</accession>
<proteinExistence type="predicted"/>
<evidence type="ECO:0000313" key="3">
    <source>
        <dbReference type="EMBL" id="NMF01363.1"/>
    </source>
</evidence>
<dbReference type="Proteomes" id="UP000561326">
    <property type="component" value="Unassembled WGS sequence"/>
</dbReference>
<reference evidence="3 4" key="1">
    <citation type="submission" date="2020-04" db="EMBL/GenBank/DDBJ databases">
        <authorList>
            <person name="Hitch T.C.A."/>
            <person name="Wylensek D."/>
            <person name="Clavel T."/>
        </authorList>
    </citation>
    <scope>NUCLEOTIDE SEQUENCE [LARGE SCALE GENOMIC DNA]</scope>
    <source>
        <strain evidence="3 4">WB01_D5_05</strain>
    </source>
</reference>
<evidence type="ECO:0000256" key="2">
    <source>
        <dbReference type="SAM" id="SignalP"/>
    </source>
</evidence>
<feature type="chain" id="PRO_5032390000" evidence="2">
    <location>
        <begin position="28"/>
        <end position="119"/>
    </location>
</feature>
<feature type="signal peptide" evidence="2">
    <location>
        <begin position="1"/>
        <end position="27"/>
    </location>
</feature>